<sequence length="141" mass="14848">MQRPSRAQEPPSAESTSSRLKVGNLFSDDPPAIKASTVDLASPFFLLTFAYRPRTSCAAQALLHSVMGVGLLGLVGKLHKWDDSAMFFDGSSLGTCFLSLPPPPSASPLPSRAQSTPHRPIQSFAHTSASAACCTASIAFV</sequence>
<reference evidence="1" key="1">
    <citation type="submission" date="2022-08" db="EMBL/GenBank/DDBJ databases">
        <title>Genome Sequence of Pycnoporus sanguineus.</title>
        <authorList>
            <person name="Buettner E."/>
        </authorList>
    </citation>
    <scope>NUCLEOTIDE SEQUENCE</scope>
    <source>
        <strain evidence="1">CG-C14</strain>
    </source>
</reference>
<name>A0ACC1PV06_9APHY</name>
<evidence type="ECO:0000313" key="1">
    <source>
        <dbReference type="EMBL" id="KAJ3001098.1"/>
    </source>
</evidence>
<protein>
    <submittedName>
        <fullName evidence="1">Uncharacterized protein</fullName>
    </submittedName>
</protein>
<proteinExistence type="predicted"/>
<dbReference type="EMBL" id="JANSHE010001800">
    <property type="protein sequence ID" value="KAJ3001098.1"/>
    <property type="molecule type" value="Genomic_DNA"/>
</dbReference>
<accession>A0ACC1PV06</accession>
<organism evidence="1 2">
    <name type="scientific">Trametes sanguinea</name>
    <dbReference type="NCBI Taxonomy" id="158606"/>
    <lineage>
        <taxon>Eukaryota</taxon>
        <taxon>Fungi</taxon>
        <taxon>Dikarya</taxon>
        <taxon>Basidiomycota</taxon>
        <taxon>Agaricomycotina</taxon>
        <taxon>Agaricomycetes</taxon>
        <taxon>Polyporales</taxon>
        <taxon>Polyporaceae</taxon>
        <taxon>Trametes</taxon>
    </lineage>
</organism>
<keyword evidence="2" id="KW-1185">Reference proteome</keyword>
<gene>
    <name evidence="1" type="ORF">NUW54_g6645</name>
</gene>
<evidence type="ECO:0000313" key="2">
    <source>
        <dbReference type="Proteomes" id="UP001144978"/>
    </source>
</evidence>
<dbReference type="Proteomes" id="UP001144978">
    <property type="component" value="Unassembled WGS sequence"/>
</dbReference>
<comment type="caution">
    <text evidence="1">The sequence shown here is derived from an EMBL/GenBank/DDBJ whole genome shotgun (WGS) entry which is preliminary data.</text>
</comment>